<comment type="caution">
    <text evidence="1">The sequence shown here is derived from an EMBL/GenBank/DDBJ whole genome shotgun (WGS) entry which is preliminary data.</text>
</comment>
<evidence type="ECO:0000313" key="1">
    <source>
        <dbReference type="EMBL" id="KAA6389543.1"/>
    </source>
</evidence>
<reference evidence="1 2" key="1">
    <citation type="submission" date="2019-03" db="EMBL/GenBank/DDBJ databases">
        <title>Single cell metagenomics reveals metabolic interactions within the superorganism composed of flagellate Streblomastix strix and complex community of Bacteroidetes bacteria on its surface.</title>
        <authorList>
            <person name="Treitli S.C."/>
            <person name="Kolisko M."/>
            <person name="Husnik F."/>
            <person name="Keeling P."/>
            <person name="Hampl V."/>
        </authorList>
    </citation>
    <scope>NUCLEOTIDE SEQUENCE [LARGE SCALE GENOMIC DNA]</scope>
    <source>
        <strain evidence="1">ST1C</strain>
    </source>
</reference>
<organism evidence="1 2">
    <name type="scientific">Streblomastix strix</name>
    <dbReference type="NCBI Taxonomy" id="222440"/>
    <lineage>
        <taxon>Eukaryota</taxon>
        <taxon>Metamonada</taxon>
        <taxon>Preaxostyla</taxon>
        <taxon>Oxymonadida</taxon>
        <taxon>Streblomastigidae</taxon>
        <taxon>Streblomastix</taxon>
    </lineage>
</organism>
<dbReference type="EMBL" id="SNRW01003546">
    <property type="protein sequence ID" value="KAA6389543.1"/>
    <property type="molecule type" value="Genomic_DNA"/>
</dbReference>
<protein>
    <submittedName>
        <fullName evidence="1">Uncharacterized protein</fullName>
    </submittedName>
</protein>
<name>A0A5J4W4R4_9EUKA</name>
<proteinExistence type="predicted"/>
<sequence>MDVYIKYKNPEESDKNRMFLALEDFSYDSFRRLKDQKVQTFGVIEKPKTDQRGTRIFFKNIDIKTCYQYLQPQHVKVCTPSTYQDLFCELDDSSLNYMNVLMYVPNDEYSKIVSVVRCLMSIKQLAIFMLSYDYMKQINTYEIRRAQFIAYFAKLFRQLVVDNNVHPMPVELLYSIQYAQRQPYSIDNPQILSQDVYGITQTILDMIQQNSTDDNDQRGFLSRTLKVLKYADSSAGSSSRFQVELTIKHDASQTEYNYKDNKLTDNLSPEDLKYLELTAVILRCGDIYSACVRTYQTIQEKYSWFEYYPSSDKLEEIIAIKDRHIDANYITFTNQQQPILLFYVPMMISDSYQPVCDSIIKGLEIELKEINHRGSDDEIEYVKQTIELEDLTKQVWNDDSNERSSINEQQKEKDHFTWPTYQEEFFNNNSLNDQIIQGSSNRKQLQSSQGRLKEDELHKKSNTQINTKSFDDANIMNLQSTIQSTQNVSNSDLMHIAEALDVTDEDSIDRTLTQSIQLSHGVESTATQGAVLIQSNQLPHQKNTSNPKCIYLHQRGFSLTLILVFEDLFLKKCIHAPPFKSDYKCKDVSDVYGITHLLRFVEFMLQLEPSTEKEQSAYFQSLSEYILRIAQPSQKCSQQGPINHIIYQEQFIACDIVNKVGMGWILDLLFNKQIQQAMMFKYDYVPVLSYPYGLLNIQESLYNEFNQFDVNTFTCLTKIPAYDYNTFKQKIGSCPIPRTQLLLESEWLAFMKQFQDGIVLNTAYETDLHTYHLDMVQQTTSASKSENDINSNFEQIKYQITQCKVYQTSHEDIFTMRTYTTAPIIFMEKMYSFERLWNLIVLRGFLLTSSQIGTLLENCTSKQVITEREFCRMLDPMFIWGRDVQILLIETIGLFSPSSIIPNPVFPSFLPYRILPDDWTLYLEQDNVCQIAPQQLQTEHVIKSIPSYRFFFYLHTQFETILTHSNVFKPFLPGSQSLSLLSRQITCLMRRYCIIEEEQHPHSCQALQKNSFADDKIKQLKKIQTQIDEQYSDPIHDPNHIAQLIQYYARQQHWRQSDPRSHIGQLPQQTQLHPVLDQLGPQDLNRDTLKFLKLNKANFSLHKECCTDSSVRRVYTRYVQCLANIPYVPKMILSFVSIVLQDLKRNSPYYDRYGKLSMQISKKN</sequence>
<dbReference type="AlphaFoldDB" id="A0A5J4W4R4"/>
<dbReference type="Proteomes" id="UP000324800">
    <property type="component" value="Unassembled WGS sequence"/>
</dbReference>
<accession>A0A5J4W4R4</accession>
<gene>
    <name evidence="1" type="ORF">EZS28_014929</name>
</gene>
<evidence type="ECO:0000313" key="2">
    <source>
        <dbReference type="Proteomes" id="UP000324800"/>
    </source>
</evidence>